<feature type="region of interest" description="Disordered" evidence="5">
    <location>
        <begin position="1"/>
        <end position="25"/>
    </location>
</feature>
<feature type="compositionally biased region" description="Pro residues" evidence="5">
    <location>
        <begin position="1"/>
        <end position="13"/>
    </location>
</feature>
<reference evidence="8" key="1">
    <citation type="submission" date="2020-05" db="EMBL/GenBank/DDBJ databases">
        <authorList>
            <person name="Chiriac C."/>
            <person name="Salcher M."/>
            <person name="Ghai R."/>
            <person name="Kavagutti S V."/>
        </authorList>
    </citation>
    <scope>NUCLEOTIDE SEQUENCE</scope>
</reference>
<sequence>MSDPFGNPPPPPMGGFGGASGGSGRRKDKIAAGLLAIFLGSFGIHKFYLGGKNQKTAGIIMLVITVVGFCFLFIGPLVTGVIALIEGIIYLTKDDAEFESTYANGDKAWF</sequence>
<evidence type="ECO:0000256" key="5">
    <source>
        <dbReference type="SAM" id="MobiDB-lite"/>
    </source>
</evidence>
<keyword evidence="3 6" id="KW-1133">Transmembrane helix</keyword>
<protein>
    <submittedName>
        <fullName evidence="8">Unannotated protein</fullName>
    </submittedName>
</protein>
<proteinExistence type="predicted"/>
<evidence type="ECO:0000256" key="3">
    <source>
        <dbReference type="ARBA" id="ARBA00022989"/>
    </source>
</evidence>
<feature type="transmembrane region" description="Helical" evidence="6">
    <location>
        <begin position="60"/>
        <end position="85"/>
    </location>
</feature>
<dbReference type="GO" id="GO:0016020">
    <property type="term" value="C:membrane"/>
    <property type="evidence" value="ECO:0007669"/>
    <property type="project" value="UniProtKB-SubCell"/>
</dbReference>
<dbReference type="EMBL" id="CAEZWE010000012">
    <property type="protein sequence ID" value="CAB4646206.1"/>
    <property type="molecule type" value="Genomic_DNA"/>
</dbReference>
<comment type="subcellular location">
    <subcellularLocation>
        <location evidence="1">Membrane</location>
        <topology evidence="1">Multi-pass membrane protein</topology>
    </subcellularLocation>
</comment>
<evidence type="ECO:0000256" key="4">
    <source>
        <dbReference type="ARBA" id="ARBA00023136"/>
    </source>
</evidence>
<dbReference type="AlphaFoldDB" id="A0A6J6KAD2"/>
<dbReference type="Pfam" id="PF05154">
    <property type="entry name" value="TM2"/>
    <property type="match status" value="1"/>
</dbReference>
<evidence type="ECO:0000313" key="8">
    <source>
        <dbReference type="EMBL" id="CAB4646206.1"/>
    </source>
</evidence>
<accession>A0A6J6KAD2</accession>
<evidence type="ECO:0000256" key="1">
    <source>
        <dbReference type="ARBA" id="ARBA00004141"/>
    </source>
</evidence>
<evidence type="ECO:0000259" key="7">
    <source>
        <dbReference type="Pfam" id="PF05154"/>
    </source>
</evidence>
<feature type="domain" description="TM2" evidence="7">
    <location>
        <begin position="26"/>
        <end position="73"/>
    </location>
</feature>
<keyword evidence="2 6" id="KW-0812">Transmembrane</keyword>
<name>A0A6J6KAD2_9ZZZZ</name>
<organism evidence="8">
    <name type="scientific">freshwater metagenome</name>
    <dbReference type="NCBI Taxonomy" id="449393"/>
    <lineage>
        <taxon>unclassified sequences</taxon>
        <taxon>metagenomes</taxon>
        <taxon>ecological metagenomes</taxon>
    </lineage>
</organism>
<feature type="transmembrane region" description="Helical" evidence="6">
    <location>
        <begin position="30"/>
        <end position="48"/>
    </location>
</feature>
<evidence type="ECO:0000256" key="6">
    <source>
        <dbReference type="SAM" id="Phobius"/>
    </source>
</evidence>
<gene>
    <name evidence="8" type="ORF">UFOPK2169_00455</name>
</gene>
<keyword evidence="4 6" id="KW-0472">Membrane</keyword>
<feature type="compositionally biased region" description="Gly residues" evidence="5">
    <location>
        <begin position="14"/>
        <end position="23"/>
    </location>
</feature>
<evidence type="ECO:0000256" key="2">
    <source>
        <dbReference type="ARBA" id="ARBA00022692"/>
    </source>
</evidence>
<dbReference type="InterPro" id="IPR007829">
    <property type="entry name" value="TM2"/>
</dbReference>